<keyword evidence="3" id="KW-1185">Reference proteome</keyword>
<dbReference type="InterPro" id="IPR028098">
    <property type="entry name" value="Glyco_trans_4-like_N"/>
</dbReference>
<dbReference type="Pfam" id="PF13477">
    <property type="entry name" value="Glyco_trans_4_2"/>
    <property type="match status" value="1"/>
</dbReference>
<dbReference type="SUPFAM" id="SSF53756">
    <property type="entry name" value="UDP-Glycosyltransferase/glycogen phosphorylase"/>
    <property type="match status" value="1"/>
</dbReference>
<dbReference type="EMBL" id="CP071517">
    <property type="protein sequence ID" value="QSX75808.1"/>
    <property type="molecule type" value="Genomic_DNA"/>
</dbReference>
<gene>
    <name evidence="2" type="ORF">HIV01_004605</name>
</gene>
<dbReference type="Pfam" id="PF13692">
    <property type="entry name" value="Glyco_trans_1_4"/>
    <property type="match status" value="1"/>
</dbReference>
<protein>
    <submittedName>
        <fullName evidence="2">Glycosyltransferase family 4 protein</fullName>
    </submittedName>
</protein>
<evidence type="ECO:0000259" key="1">
    <source>
        <dbReference type="Pfam" id="PF13477"/>
    </source>
</evidence>
<dbReference type="PANTHER" id="PTHR12526">
    <property type="entry name" value="GLYCOSYLTRANSFERASE"/>
    <property type="match status" value="1"/>
</dbReference>
<name>A0ABX7REA0_9GAMM</name>
<accession>A0ABX7REA0</accession>
<sequence>MRIVFFANTDWYLYNFRLSTALQLKAHGADVVMVSPPGEFGERFDQHGIPWCQLSMDRASLNPFREMHTLRELVTVLRTHKPDLLHNFTVKCAVYGALAARVAGVPAVVNAVAGMGYVFASESAKARMLRPVVSMLIRASLGHGHSRVILQNPDDAQALTDARLVPGSKIRLIRSSGVDTERFRPCPRADTTQPLRVLLAARLLREKGVSEFAEASRLLQQQGRRIEFLLAGTPDPGNPSSITREEARAWHEQGLLQWLGHVEDMPGLLASVDVMALPSYYREGVPRCLIEGAAAGLALITTDLPGCREVVTRDGEDGLRVPPRDAACLASLLARLDDDRELLARLGASAREQALRHFDERLVIRRTLDVYEELLTVPLQARATVTG</sequence>
<evidence type="ECO:0000313" key="3">
    <source>
        <dbReference type="Proteomes" id="UP000663400"/>
    </source>
</evidence>
<dbReference type="PANTHER" id="PTHR12526:SF638">
    <property type="entry name" value="SPORE COAT PROTEIN SA"/>
    <property type="match status" value="1"/>
</dbReference>
<dbReference type="Proteomes" id="UP000663400">
    <property type="component" value="Chromosome"/>
</dbReference>
<dbReference type="RefSeq" id="WP_200605167.1">
    <property type="nucleotide sequence ID" value="NZ_CP071517.1"/>
</dbReference>
<dbReference type="CDD" id="cd03808">
    <property type="entry name" value="GT4_CapM-like"/>
    <property type="match status" value="1"/>
</dbReference>
<feature type="domain" description="Glycosyltransferase subfamily 4-like N-terminal" evidence="1">
    <location>
        <begin position="2"/>
        <end position="136"/>
    </location>
</feature>
<proteinExistence type="predicted"/>
<evidence type="ECO:0000313" key="2">
    <source>
        <dbReference type="EMBL" id="QSX75808.1"/>
    </source>
</evidence>
<reference evidence="2 3" key="1">
    <citation type="submission" date="2021-02" db="EMBL/GenBank/DDBJ databases">
        <title>Lysobacter arenosi sp. nov., isolated from soil of gangwondo yeongwol, south Korea.</title>
        <authorList>
            <person name="Kim K.R."/>
            <person name="Kim K.H."/>
            <person name="Jeon C.O."/>
        </authorList>
    </citation>
    <scope>NUCLEOTIDE SEQUENCE [LARGE SCALE GENOMIC DNA]</scope>
    <source>
        <strain evidence="2 3">R7</strain>
    </source>
</reference>
<dbReference type="Gene3D" id="3.40.50.2000">
    <property type="entry name" value="Glycogen Phosphorylase B"/>
    <property type="match status" value="2"/>
</dbReference>
<organism evidence="2 3">
    <name type="scientific">Lysobacter arenosi</name>
    <dbReference type="NCBI Taxonomy" id="2795387"/>
    <lineage>
        <taxon>Bacteria</taxon>
        <taxon>Pseudomonadati</taxon>
        <taxon>Pseudomonadota</taxon>
        <taxon>Gammaproteobacteria</taxon>
        <taxon>Lysobacterales</taxon>
        <taxon>Lysobacteraceae</taxon>
        <taxon>Lysobacter</taxon>
    </lineage>
</organism>